<dbReference type="Proteomes" id="UP000509367">
    <property type="component" value="Chromosome"/>
</dbReference>
<evidence type="ECO:0000313" key="3">
    <source>
        <dbReference type="Proteomes" id="UP000509367"/>
    </source>
</evidence>
<dbReference type="AlphaFoldDB" id="A0A6N1V8F1"/>
<dbReference type="RefSeq" id="WP_175274854.1">
    <property type="nucleotide sequence ID" value="NZ_CP054836.1"/>
</dbReference>
<accession>A0A6N1V8F1</accession>
<sequence>MARNGIPLFKPTRAESKQSATDYTARAMIDAEAKARRKKTERLRKLRLEASSAGEGEATKTPSPKRPPAGGRSRAKKS</sequence>
<evidence type="ECO:0000256" key="1">
    <source>
        <dbReference type="SAM" id="MobiDB-lite"/>
    </source>
</evidence>
<dbReference type="EMBL" id="CP054836">
    <property type="protein sequence ID" value="QKV16958.1"/>
    <property type="molecule type" value="Genomic_DNA"/>
</dbReference>
<name>A0A6N1V8F1_9HYPH</name>
<organism evidence="2 3">
    <name type="scientific">Oricola thermophila</name>
    <dbReference type="NCBI Taxonomy" id="2742145"/>
    <lineage>
        <taxon>Bacteria</taxon>
        <taxon>Pseudomonadati</taxon>
        <taxon>Pseudomonadota</taxon>
        <taxon>Alphaproteobacteria</taxon>
        <taxon>Hyphomicrobiales</taxon>
        <taxon>Ahrensiaceae</taxon>
        <taxon>Oricola</taxon>
    </lineage>
</organism>
<feature type="region of interest" description="Disordered" evidence="1">
    <location>
        <begin position="45"/>
        <end position="78"/>
    </location>
</feature>
<protein>
    <submittedName>
        <fullName evidence="2">Uncharacterized protein</fullName>
    </submittedName>
</protein>
<reference evidence="2 3" key="1">
    <citation type="submission" date="2020-06" db="EMBL/GenBank/DDBJ databases">
        <title>Oricola thermophila sp. nov. isolated from a tidal sediments.</title>
        <authorList>
            <person name="Kwon K.K."/>
            <person name="Yang S.-H."/>
            <person name="Park M.-J."/>
        </authorList>
    </citation>
    <scope>NUCLEOTIDE SEQUENCE [LARGE SCALE GENOMIC DNA]</scope>
    <source>
        <strain evidence="2 3">MEBiC13590</strain>
    </source>
</reference>
<proteinExistence type="predicted"/>
<keyword evidence="3" id="KW-1185">Reference proteome</keyword>
<gene>
    <name evidence="2" type="ORF">HTY61_14020</name>
</gene>
<feature type="region of interest" description="Disordered" evidence="1">
    <location>
        <begin position="1"/>
        <end position="22"/>
    </location>
</feature>
<evidence type="ECO:0000313" key="2">
    <source>
        <dbReference type="EMBL" id="QKV16958.1"/>
    </source>
</evidence>
<dbReference type="KEGG" id="orm:HTY61_14020"/>